<keyword evidence="9" id="KW-0675">Receptor</keyword>
<dbReference type="GO" id="GO:0004672">
    <property type="term" value="F:protein kinase activity"/>
    <property type="evidence" value="ECO:0007669"/>
    <property type="project" value="InterPro"/>
</dbReference>
<proteinExistence type="inferred from homology"/>
<comment type="subcellular location">
    <subcellularLocation>
        <location evidence="1">Cell membrane</location>
        <topology evidence="1">Single-pass membrane protein</topology>
    </subcellularLocation>
</comment>
<dbReference type="Pfam" id="PF00560">
    <property type="entry name" value="LRR_1"/>
    <property type="match status" value="6"/>
</dbReference>
<dbReference type="PROSITE" id="PS50011">
    <property type="entry name" value="PROTEIN_KINASE_DOM"/>
    <property type="match status" value="1"/>
</dbReference>
<dbReference type="Proteomes" id="UP001420932">
    <property type="component" value="Unassembled WGS sequence"/>
</dbReference>
<evidence type="ECO:0000256" key="1">
    <source>
        <dbReference type="ARBA" id="ARBA00004162"/>
    </source>
</evidence>
<evidence type="ECO:0000256" key="8">
    <source>
        <dbReference type="ARBA" id="ARBA00023136"/>
    </source>
</evidence>
<keyword evidence="5" id="KW-0732">Signal</keyword>
<evidence type="ECO:0000256" key="7">
    <source>
        <dbReference type="ARBA" id="ARBA00022989"/>
    </source>
</evidence>
<dbReference type="Pfam" id="PF00069">
    <property type="entry name" value="Pkinase"/>
    <property type="match status" value="1"/>
</dbReference>
<dbReference type="FunFam" id="3.80.10.10:FF:000676">
    <property type="entry name" value="LRR receptor-like serine/threonine-protein kinase FLS2"/>
    <property type="match status" value="1"/>
</dbReference>
<evidence type="ECO:0000256" key="11">
    <source>
        <dbReference type="SAM" id="MobiDB-lite"/>
    </source>
</evidence>
<evidence type="ECO:0000256" key="4">
    <source>
        <dbReference type="ARBA" id="ARBA00022692"/>
    </source>
</evidence>
<dbReference type="AlphaFoldDB" id="A0AAP0DZ84"/>
<dbReference type="Gene3D" id="3.30.200.20">
    <property type="entry name" value="Phosphorylase Kinase, domain 1"/>
    <property type="match status" value="1"/>
</dbReference>
<keyword evidence="4 12" id="KW-0812">Transmembrane</keyword>
<dbReference type="InterPro" id="IPR013210">
    <property type="entry name" value="LRR_N_plant-typ"/>
</dbReference>
<dbReference type="InterPro" id="IPR000719">
    <property type="entry name" value="Prot_kinase_dom"/>
</dbReference>
<dbReference type="SMART" id="SM00220">
    <property type="entry name" value="S_TKc"/>
    <property type="match status" value="1"/>
</dbReference>
<dbReference type="InterPro" id="IPR003591">
    <property type="entry name" value="Leu-rich_rpt_typical-subtyp"/>
</dbReference>
<evidence type="ECO:0000256" key="6">
    <source>
        <dbReference type="ARBA" id="ARBA00022737"/>
    </source>
</evidence>
<comment type="similarity">
    <text evidence="2">Belongs to the protein kinase superfamily. Ser/Thr protein kinase family.</text>
</comment>
<dbReference type="PANTHER" id="PTHR27000">
    <property type="entry name" value="LEUCINE-RICH REPEAT RECEPTOR-LIKE PROTEIN KINASE FAMILY PROTEIN-RELATED"/>
    <property type="match status" value="1"/>
</dbReference>
<gene>
    <name evidence="14" type="ORF">Syun_031437</name>
</gene>
<feature type="region of interest" description="Disordered" evidence="11">
    <location>
        <begin position="945"/>
        <end position="981"/>
    </location>
</feature>
<dbReference type="SMART" id="SM00369">
    <property type="entry name" value="LRR_TYP"/>
    <property type="match status" value="6"/>
</dbReference>
<sequence length="1090" mass="121508">MDISDNNLTGEIPNALGNCLSLELLSLMGNSFQGFVPSSFSSLKGLQILDLSLNNLSGQIPFSFSILGNKKLCGGISELQLPKCPDKQKYFKKHQMPLYLKAVLGLILATIVLVTCVSVLLLMRRPKNETRSQEILHDHYDRVSFLDLYRATNGFSPTNLIGNGHFGSVFKGVIREGEKPVAVKVFNLIDHKASKSFTAELLYKRRGLGRKKSSRNSPAIAFVFIFHYCKVKGGFTSSYPSGYLLTLAVYGVILLELFTGKRPTDEAFEDGQDLHHFCKTALHQQVTKIIDQEASYQQVVRVGMNHESHDRVQECISSVIEVGVSCSMPSPSERMEIRDALKELIVIKELYVSQRNHTDQLALLAFKSQISQGPLQVLNSWNTSLHFCQWQGVTCGRRHQRVVKLVLNSRGLAGSLSPYIGNLSFLHTIDLENNSFHGEIPSSEVLGRLFRLRVFALGNNSFTGSLPYDLGNLSSLQVIDLASNFLEGGIPDSIGQLKNLYFLSLEENMLSSKLPPSIYNLSSLSSLGLTMNQIVDRLPSDIGRTFLPNLRNIPQDIGKLNNLRVLTLRNNNLSGRIPSSINNLARLMYLELHHNNFEGVIPNTSNLQSLLELGLPGNKLNATLEQVFGQTSHGLLAAYLDDNSFTGPYLVEVGNFEHLVDMDVSNNYLEGEIPNTLGKCLSLQRLSLMGNSFRGSIPPSFSSLQGLTFLDLSRNKISGEIPMFLQNLSSSLEYLNLSFNNFEGAMPTQGIFQNASAFSILGNNKLCGGISELQLPACPIIKQKRFEKHQISLGLKVAIGVIVSTTVLAALLSVRCWVMRRTKSRTDETQKTSLYDHYERVSFLELHRATDGFSPANSIVHAEWEFGEVVASKGERRRKISNGEFESFSKVKHCNRCCFALDYLHNQCETPIVHRDLKPSNILLDEDMVAHVGDFGLAKFLQGKNKNSSKTNNTSSFSPRGTIGYIPPEEGRRDEEFEDGPDLHRPARLPCVKRHFGSPYSKVVILGSTEPVAVKFGELVAPDSIEWKLPNRAIDIASHWIIFIITVKHQSFISKIGLHKQVMKIIDSHMLELEREGNDRLDQDIIGDQH</sequence>
<dbReference type="InterPro" id="IPR001611">
    <property type="entry name" value="Leu-rich_rpt"/>
</dbReference>
<evidence type="ECO:0000256" key="5">
    <source>
        <dbReference type="ARBA" id="ARBA00022729"/>
    </source>
</evidence>
<dbReference type="Gene3D" id="3.80.10.10">
    <property type="entry name" value="Ribonuclease Inhibitor"/>
    <property type="match status" value="4"/>
</dbReference>
<feature type="compositionally biased region" description="Low complexity" evidence="11">
    <location>
        <begin position="945"/>
        <end position="956"/>
    </location>
</feature>
<comment type="caution">
    <text evidence="14">The sequence shown here is derived from an EMBL/GenBank/DDBJ whole genome shotgun (WGS) entry which is preliminary data.</text>
</comment>
<evidence type="ECO:0000256" key="3">
    <source>
        <dbReference type="ARBA" id="ARBA00022614"/>
    </source>
</evidence>
<feature type="compositionally biased region" description="Basic and acidic residues" evidence="11">
    <location>
        <begin position="969"/>
        <end position="981"/>
    </location>
</feature>
<feature type="transmembrane region" description="Helical" evidence="12">
    <location>
        <begin position="98"/>
        <end position="123"/>
    </location>
</feature>
<dbReference type="PROSITE" id="PS00108">
    <property type="entry name" value="PROTEIN_KINASE_ST"/>
    <property type="match status" value="1"/>
</dbReference>
<dbReference type="GO" id="GO:0005886">
    <property type="term" value="C:plasma membrane"/>
    <property type="evidence" value="ECO:0007669"/>
    <property type="project" value="UniProtKB-SubCell"/>
</dbReference>
<keyword evidence="6" id="KW-0677">Repeat</keyword>
<feature type="domain" description="Protein kinase" evidence="13">
    <location>
        <begin position="755"/>
        <end position="1090"/>
    </location>
</feature>
<keyword evidence="8 12" id="KW-0472">Membrane</keyword>
<keyword evidence="10" id="KW-0325">Glycoprotein</keyword>
<dbReference type="InterPro" id="IPR055414">
    <property type="entry name" value="LRR_R13L4/SHOC2-like"/>
</dbReference>
<dbReference type="SUPFAM" id="SSF52047">
    <property type="entry name" value="RNI-like"/>
    <property type="match status" value="1"/>
</dbReference>
<dbReference type="Pfam" id="PF23598">
    <property type="entry name" value="LRR_14"/>
    <property type="match status" value="1"/>
</dbReference>
<dbReference type="SUPFAM" id="SSF52058">
    <property type="entry name" value="L domain-like"/>
    <property type="match status" value="1"/>
</dbReference>
<feature type="transmembrane region" description="Helical" evidence="12">
    <location>
        <begin position="793"/>
        <end position="818"/>
    </location>
</feature>
<reference evidence="14 15" key="1">
    <citation type="submission" date="2024-01" db="EMBL/GenBank/DDBJ databases">
        <title>Genome assemblies of Stephania.</title>
        <authorList>
            <person name="Yang L."/>
        </authorList>
    </citation>
    <scope>NUCLEOTIDE SEQUENCE [LARGE SCALE GENOMIC DNA]</scope>
    <source>
        <strain evidence="14">YNDBR</strain>
        <tissue evidence="14">Leaf</tissue>
    </source>
</reference>
<protein>
    <recommendedName>
        <fullName evidence="13">Protein kinase domain-containing protein</fullName>
    </recommendedName>
</protein>
<keyword evidence="3" id="KW-0433">Leucine-rich repeat</keyword>
<evidence type="ECO:0000256" key="9">
    <source>
        <dbReference type="ARBA" id="ARBA00023170"/>
    </source>
</evidence>
<dbReference type="Pfam" id="PF08263">
    <property type="entry name" value="LRRNT_2"/>
    <property type="match status" value="1"/>
</dbReference>
<evidence type="ECO:0000313" key="14">
    <source>
        <dbReference type="EMBL" id="KAK9082038.1"/>
    </source>
</evidence>
<evidence type="ECO:0000313" key="15">
    <source>
        <dbReference type="Proteomes" id="UP001420932"/>
    </source>
</evidence>
<name>A0AAP0DZ84_9MAGN</name>
<dbReference type="Gene3D" id="1.10.510.10">
    <property type="entry name" value="Transferase(Phosphotransferase) domain 1"/>
    <property type="match status" value="2"/>
</dbReference>
<dbReference type="GO" id="GO:0005524">
    <property type="term" value="F:ATP binding"/>
    <property type="evidence" value="ECO:0007669"/>
    <property type="project" value="InterPro"/>
</dbReference>
<evidence type="ECO:0000259" key="13">
    <source>
        <dbReference type="PROSITE" id="PS50011"/>
    </source>
</evidence>
<dbReference type="FunFam" id="3.80.10.10:FF:000095">
    <property type="entry name" value="LRR receptor-like serine/threonine-protein kinase GSO1"/>
    <property type="match status" value="1"/>
</dbReference>
<evidence type="ECO:0000256" key="10">
    <source>
        <dbReference type="ARBA" id="ARBA00023180"/>
    </source>
</evidence>
<organism evidence="14 15">
    <name type="scientific">Stephania yunnanensis</name>
    <dbReference type="NCBI Taxonomy" id="152371"/>
    <lineage>
        <taxon>Eukaryota</taxon>
        <taxon>Viridiplantae</taxon>
        <taxon>Streptophyta</taxon>
        <taxon>Embryophyta</taxon>
        <taxon>Tracheophyta</taxon>
        <taxon>Spermatophyta</taxon>
        <taxon>Magnoliopsida</taxon>
        <taxon>Ranunculales</taxon>
        <taxon>Menispermaceae</taxon>
        <taxon>Menispermoideae</taxon>
        <taxon>Cissampelideae</taxon>
        <taxon>Stephania</taxon>
    </lineage>
</organism>
<keyword evidence="15" id="KW-1185">Reference proteome</keyword>
<evidence type="ECO:0000256" key="12">
    <source>
        <dbReference type="SAM" id="Phobius"/>
    </source>
</evidence>
<dbReference type="InterPro" id="IPR008271">
    <property type="entry name" value="Ser/Thr_kinase_AS"/>
</dbReference>
<dbReference type="InterPro" id="IPR011009">
    <property type="entry name" value="Kinase-like_dom_sf"/>
</dbReference>
<keyword evidence="7 12" id="KW-1133">Transmembrane helix</keyword>
<accession>A0AAP0DZ84</accession>
<dbReference type="PANTHER" id="PTHR27000:SF777">
    <property type="entry name" value="PROTEIN KINASE DOMAIN-CONTAINING PROTEIN"/>
    <property type="match status" value="1"/>
</dbReference>
<dbReference type="SUPFAM" id="SSF56112">
    <property type="entry name" value="Protein kinase-like (PK-like)"/>
    <property type="match status" value="3"/>
</dbReference>
<dbReference type="InterPro" id="IPR032675">
    <property type="entry name" value="LRR_dom_sf"/>
</dbReference>
<dbReference type="EMBL" id="JBBNAF010000040">
    <property type="protein sequence ID" value="KAK9082038.1"/>
    <property type="molecule type" value="Genomic_DNA"/>
</dbReference>
<evidence type="ECO:0000256" key="2">
    <source>
        <dbReference type="ARBA" id="ARBA00008684"/>
    </source>
</evidence>